<name>A0A5J4QUW9_9ZZZZ</name>
<feature type="non-terminal residue" evidence="1">
    <location>
        <position position="105"/>
    </location>
</feature>
<evidence type="ECO:0000313" key="1">
    <source>
        <dbReference type="EMBL" id="KAA6324944.1"/>
    </source>
</evidence>
<proteinExistence type="predicted"/>
<dbReference type="EMBL" id="SNRY01002472">
    <property type="protein sequence ID" value="KAA6324944.1"/>
    <property type="molecule type" value="Genomic_DNA"/>
</dbReference>
<comment type="caution">
    <text evidence="1">The sequence shown here is derived from an EMBL/GenBank/DDBJ whole genome shotgun (WGS) entry which is preliminary data.</text>
</comment>
<dbReference type="AlphaFoldDB" id="A0A5J4QUW9"/>
<protein>
    <submittedName>
        <fullName evidence="1">Uncharacterized protein</fullName>
    </submittedName>
</protein>
<organism evidence="1">
    <name type="scientific">termite gut metagenome</name>
    <dbReference type="NCBI Taxonomy" id="433724"/>
    <lineage>
        <taxon>unclassified sequences</taxon>
        <taxon>metagenomes</taxon>
        <taxon>organismal metagenomes</taxon>
    </lineage>
</organism>
<reference evidence="1" key="1">
    <citation type="submission" date="2019-03" db="EMBL/GenBank/DDBJ databases">
        <title>Single cell metagenomics reveals metabolic interactions within the superorganism composed of flagellate Streblomastix strix and complex community of Bacteroidetes bacteria on its surface.</title>
        <authorList>
            <person name="Treitli S.C."/>
            <person name="Kolisko M."/>
            <person name="Husnik F."/>
            <person name="Keeling P."/>
            <person name="Hampl V."/>
        </authorList>
    </citation>
    <scope>NUCLEOTIDE SEQUENCE</scope>
    <source>
        <strain evidence="1">STM</strain>
    </source>
</reference>
<sequence length="105" mass="12057">MKKKKKKHQGHYCRICGEYKANEKFSGKGHARHICKACSSLSPACRNELEKLNKIIPIPVYDVEDSYEAEDGYMEEEPFYGTITLAELSDTDKEDMYAPIYEAID</sequence>
<accession>A0A5J4QUW9</accession>
<gene>
    <name evidence="1" type="ORF">EZS27_025788</name>
</gene>